<dbReference type="Proteomes" id="UP000592180">
    <property type="component" value="Unassembled WGS sequence"/>
</dbReference>
<organism evidence="1 2">
    <name type="scientific">Chryseobacterium defluvii</name>
    <dbReference type="NCBI Taxonomy" id="160396"/>
    <lineage>
        <taxon>Bacteria</taxon>
        <taxon>Pseudomonadati</taxon>
        <taxon>Bacteroidota</taxon>
        <taxon>Flavobacteriia</taxon>
        <taxon>Flavobacteriales</taxon>
        <taxon>Weeksellaceae</taxon>
        <taxon>Chryseobacterium group</taxon>
        <taxon>Chryseobacterium</taxon>
    </lineage>
</organism>
<name>A0A840KGH9_9FLAO</name>
<evidence type="ECO:0000313" key="2">
    <source>
        <dbReference type="Proteomes" id="UP000592180"/>
    </source>
</evidence>
<dbReference type="AlphaFoldDB" id="A0A840KGH9"/>
<comment type="caution">
    <text evidence="1">The sequence shown here is derived from an EMBL/GenBank/DDBJ whole genome shotgun (WGS) entry which is preliminary data.</text>
</comment>
<proteinExistence type="predicted"/>
<dbReference type="RefSeq" id="WP_184189676.1">
    <property type="nucleotide sequence ID" value="NZ_JACHLE010000003.1"/>
</dbReference>
<reference evidence="1 2" key="1">
    <citation type="submission" date="2020-08" db="EMBL/GenBank/DDBJ databases">
        <title>Functional genomics of gut bacteria from endangered species of beetles.</title>
        <authorList>
            <person name="Carlos-Shanley C."/>
        </authorList>
    </citation>
    <scope>NUCLEOTIDE SEQUENCE [LARGE SCALE GENOMIC DNA]</scope>
    <source>
        <strain evidence="1 2">S00151</strain>
    </source>
</reference>
<keyword evidence="2" id="KW-1185">Reference proteome</keyword>
<accession>A0A840KGH9</accession>
<dbReference type="EMBL" id="JACHLE010000003">
    <property type="protein sequence ID" value="MBB4807077.1"/>
    <property type="molecule type" value="Genomic_DNA"/>
</dbReference>
<protein>
    <submittedName>
        <fullName evidence="1">Uncharacterized protein</fullName>
    </submittedName>
</protein>
<evidence type="ECO:0000313" key="1">
    <source>
        <dbReference type="EMBL" id="MBB4807077.1"/>
    </source>
</evidence>
<gene>
    <name evidence="1" type="ORF">HNP38_002381</name>
</gene>
<sequence>MNKPTAQVKKKSFLGLSSKEVKGVMATYTKEELLTVLKAAEDKSENIRAREDIYVERVPDEIMKKPFEIVR</sequence>